<keyword evidence="5" id="KW-0175">Coiled coil</keyword>
<reference evidence="9" key="1">
    <citation type="submission" date="2025-08" db="UniProtKB">
        <authorList>
            <consortium name="RefSeq"/>
        </authorList>
    </citation>
    <scope>IDENTIFICATION</scope>
</reference>
<dbReference type="PROSITE" id="PS00615">
    <property type="entry name" value="C_TYPE_LECTIN_1"/>
    <property type="match status" value="1"/>
</dbReference>
<dbReference type="PANTHER" id="PTHR22803">
    <property type="entry name" value="MANNOSE, PHOSPHOLIPASE, LECTIN RECEPTOR RELATED"/>
    <property type="match status" value="1"/>
</dbReference>
<dbReference type="OrthoDB" id="6133475at2759"/>
<comment type="subcellular location">
    <subcellularLocation>
        <location evidence="1">Secreted</location>
    </subcellularLocation>
</comment>
<feature type="coiled-coil region" evidence="5">
    <location>
        <begin position="104"/>
        <end position="163"/>
    </location>
</feature>
<keyword evidence="3" id="KW-0430">Lectin</keyword>
<keyword evidence="6" id="KW-0812">Transmembrane</keyword>
<dbReference type="Proteomes" id="UP001652642">
    <property type="component" value="Chromosome 6"/>
</dbReference>
<dbReference type="Gene3D" id="3.10.100.10">
    <property type="entry name" value="Mannose-Binding Protein A, subunit A"/>
    <property type="match status" value="1"/>
</dbReference>
<gene>
    <name evidence="9" type="primary">LOC110082384</name>
</gene>
<dbReference type="InterPro" id="IPR018378">
    <property type="entry name" value="C-type_lectin_CS"/>
</dbReference>
<dbReference type="PROSITE" id="PS50041">
    <property type="entry name" value="C_TYPE_LECTIN_2"/>
    <property type="match status" value="1"/>
</dbReference>
<feature type="domain" description="C-type lectin" evidence="7">
    <location>
        <begin position="177"/>
        <end position="294"/>
    </location>
</feature>
<dbReference type="CDD" id="cd03590">
    <property type="entry name" value="CLECT_DC-SIGN_like"/>
    <property type="match status" value="1"/>
</dbReference>
<dbReference type="AlphaFoldDB" id="A0A6J0U6G5"/>
<sequence>MATSIVNPSTSDTLPTMAADDQDLGSLDVADESGRHLGKVSLPPQSSWRRICPTNRLVMILMVFCGILAVSVVILGAQGIRFKVNQRRTQGALKSFNKTLWDGISGLLQKRNGTEGRLAELEKKLTAHGNRMGTAKNRIQNQLDLLQEETKLFNCDLEELKSNGTKSGCCPKDWRSFQESCYWVSRATASWDDAKRNCERMNSHLVIINSPAEQRFIIQQKRPGFTWIGLTDVTRVWKWVDGSDYTLNKEDWAEGQPDHWYGHNLGGGEDCVHMTRLGPWNDNHCSRQLLWICELELKM</sequence>
<dbReference type="GO" id="GO:0030246">
    <property type="term" value="F:carbohydrate binding"/>
    <property type="evidence" value="ECO:0007669"/>
    <property type="project" value="UniProtKB-KW"/>
</dbReference>
<keyword evidence="6" id="KW-0472">Membrane</keyword>
<dbReference type="GeneID" id="110082384"/>
<keyword evidence="4" id="KW-1015">Disulfide bond</keyword>
<evidence type="ECO:0000256" key="1">
    <source>
        <dbReference type="ARBA" id="ARBA00004613"/>
    </source>
</evidence>
<dbReference type="Pfam" id="PF00059">
    <property type="entry name" value="Lectin_C"/>
    <property type="match status" value="1"/>
</dbReference>
<dbReference type="SUPFAM" id="SSF56436">
    <property type="entry name" value="C-type lectin-like"/>
    <property type="match status" value="1"/>
</dbReference>
<evidence type="ECO:0000256" key="2">
    <source>
        <dbReference type="ARBA" id="ARBA00022525"/>
    </source>
</evidence>
<feature type="transmembrane region" description="Helical" evidence="6">
    <location>
        <begin position="57"/>
        <end position="80"/>
    </location>
</feature>
<dbReference type="Pfam" id="PF03954">
    <property type="entry name" value="Lectin_N"/>
    <property type="match status" value="1"/>
</dbReference>
<proteinExistence type="predicted"/>
<evidence type="ECO:0000313" key="8">
    <source>
        <dbReference type="Proteomes" id="UP001652642"/>
    </source>
</evidence>
<evidence type="ECO:0000256" key="4">
    <source>
        <dbReference type="ARBA" id="ARBA00023157"/>
    </source>
</evidence>
<keyword evidence="8" id="KW-1185">Reference proteome</keyword>
<dbReference type="InterPro" id="IPR016186">
    <property type="entry name" value="C-type_lectin-like/link_sf"/>
</dbReference>
<keyword evidence="2" id="KW-0964">Secreted</keyword>
<dbReference type="InterPro" id="IPR001304">
    <property type="entry name" value="C-type_lectin-like"/>
</dbReference>
<dbReference type="InterPro" id="IPR016187">
    <property type="entry name" value="CTDL_fold"/>
</dbReference>
<dbReference type="KEGG" id="pvt:110082384"/>
<dbReference type="GO" id="GO:0005576">
    <property type="term" value="C:extracellular region"/>
    <property type="evidence" value="ECO:0007669"/>
    <property type="project" value="UniProtKB-SubCell"/>
</dbReference>
<dbReference type="InterPro" id="IPR033989">
    <property type="entry name" value="CD209-like_CTLD"/>
</dbReference>
<dbReference type="InterPro" id="IPR050111">
    <property type="entry name" value="C-type_lectin/snaclec_domain"/>
</dbReference>
<evidence type="ECO:0000259" key="7">
    <source>
        <dbReference type="PROSITE" id="PS50041"/>
    </source>
</evidence>
<dbReference type="SMART" id="SM00034">
    <property type="entry name" value="CLECT"/>
    <property type="match status" value="1"/>
</dbReference>
<accession>A0A6J0U6G5</accession>
<protein>
    <submittedName>
        <fullName evidence="9">Asialoglycoprotein receptor 1-like</fullName>
    </submittedName>
</protein>
<evidence type="ECO:0000256" key="5">
    <source>
        <dbReference type="SAM" id="Coils"/>
    </source>
</evidence>
<evidence type="ECO:0000313" key="9">
    <source>
        <dbReference type="RefSeq" id="XP_020655518.2"/>
    </source>
</evidence>
<evidence type="ECO:0000256" key="6">
    <source>
        <dbReference type="SAM" id="Phobius"/>
    </source>
</evidence>
<evidence type="ECO:0000256" key="3">
    <source>
        <dbReference type="ARBA" id="ARBA00022734"/>
    </source>
</evidence>
<organism evidence="8 9">
    <name type="scientific">Pogona vitticeps</name>
    <name type="common">central bearded dragon</name>
    <dbReference type="NCBI Taxonomy" id="103695"/>
    <lineage>
        <taxon>Eukaryota</taxon>
        <taxon>Metazoa</taxon>
        <taxon>Chordata</taxon>
        <taxon>Craniata</taxon>
        <taxon>Vertebrata</taxon>
        <taxon>Euteleostomi</taxon>
        <taxon>Lepidosauria</taxon>
        <taxon>Squamata</taxon>
        <taxon>Bifurcata</taxon>
        <taxon>Unidentata</taxon>
        <taxon>Episquamata</taxon>
        <taxon>Toxicofera</taxon>
        <taxon>Iguania</taxon>
        <taxon>Acrodonta</taxon>
        <taxon>Agamidae</taxon>
        <taxon>Amphibolurinae</taxon>
        <taxon>Pogona</taxon>
    </lineage>
</organism>
<dbReference type="InParanoid" id="A0A6J0U6G5"/>
<dbReference type="RefSeq" id="XP_020655518.2">
    <property type="nucleotide sequence ID" value="XM_020799859.2"/>
</dbReference>
<keyword evidence="6" id="KW-1133">Transmembrane helix</keyword>
<name>A0A6J0U6G5_9SAUR</name>